<name>A0A427YSN4_9TREE</name>
<dbReference type="AlphaFoldDB" id="A0A427YSN4"/>
<dbReference type="Gene3D" id="3.30.420.40">
    <property type="match status" value="1"/>
</dbReference>
<dbReference type="EMBL" id="RSCD01000002">
    <property type="protein sequence ID" value="RSH94144.1"/>
    <property type="molecule type" value="Genomic_DNA"/>
</dbReference>
<dbReference type="GO" id="GO:0005524">
    <property type="term" value="F:ATP binding"/>
    <property type="evidence" value="ECO:0007669"/>
    <property type="project" value="InterPro"/>
</dbReference>
<dbReference type="PANTHER" id="PTHR30605:SF0">
    <property type="entry name" value="ANHYDRO-N-ACETYLMURAMIC ACID KINASE"/>
    <property type="match status" value="1"/>
</dbReference>
<dbReference type="GO" id="GO:0016773">
    <property type="term" value="F:phosphotransferase activity, alcohol group as acceptor"/>
    <property type="evidence" value="ECO:0007669"/>
    <property type="project" value="InterPro"/>
</dbReference>
<dbReference type="SUPFAM" id="SSF53067">
    <property type="entry name" value="Actin-like ATPase domain"/>
    <property type="match status" value="1"/>
</dbReference>
<comment type="caution">
    <text evidence="2">The sequence shown here is derived from an EMBL/GenBank/DDBJ whole genome shotgun (WGS) entry which is preliminary data.</text>
</comment>
<dbReference type="InterPro" id="IPR043129">
    <property type="entry name" value="ATPase_NBD"/>
</dbReference>
<evidence type="ECO:0000313" key="3">
    <source>
        <dbReference type="Proteomes" id="UP000279259"/>
    </source>
</evidence>
<evidence type="ECO:0008006" key="4">
    <source>
        <dbReference type="Google" id="ProtNLM"/>
    </source>
</evidence>
<dbReference type="STRING" id="1890683.A0A427YSN4"/>
<dbReference type="GO" id="GO:0006040">
    <property type="term" value="P:amino sugar metabolic process"/>
    <property type="evidence" value="ECO:0007669"/>
    <property type="project" value="InterPro"/>
</dbReference>
<dbReference type="Pfam" id="PF03702">
    <property type="entry name" value="AnmK"/>
    <property type="match status" value="1"/>
</dbReference>
<dbReference type="GO" id="GO:0009254">
    <property type="term" value="P:peptidoglycan turnover"/>
    <property type="evidence" value="ECO:0007669"/>
    <property type="project" value="InterPro"/>
</dbReference>
<feature type="compositionally biased region" description="Basic and acidic residues" evidence="1">
    <location>
        <begin position="13"/>
        <end position="22"/>
    </location>
</feature>
<feature type="region of interest" description="Disordered" evidence="1">
    <location>
        <begin position="1"/>
        <end position="23"/>
    </location>
</feature>
<proteinExistence type="predicted"/>
<evidence type="ECO:0000256" key="1">
    <source>
        <dbReference type="SAM" id="MobiDB-lite"/>
    </source>
</evidence>
<accession>A0A427YSN4</accession>
<dbReference type="Proteomes" id="UP000279259">
    <property type="component" value="Unassembled WGS sequence"/>
</dbReference>
<dbReference type="InterPro" id="IPR005338">
    <property type="entry name" value="Anhydro_N_Ac-Mur_kinase"/>
</dbReference>
<evidence type="ECO:0000313" key="2">
    <source>
        <dbReference type="EMBL" id="RSH94144.1"/>
    </source>
</evidence>
<reference evidence="2 3" key="1">
    <citation type="submission" date="2018-11" db="EMBL/GenBank/DDBJ databases">
        <title>Genome sequence of Saitozyma podzolica DSM 27192.</title>
        <authorList>
            <person name="Aliyu H."/>
            <person name="Gorte O."/>
            <person name="Ochsenreither K."/>
        </authorList>
    </citation>
    <scope>NUCLEOTIDE SEQUENCE [LARGE SCALE GENOMIC DNA]</scope>
    <source>
        <strain evidence="2 3">DSM 27192</strain>
    </source>
</reference>
<dbReference type="PANTHER" id="PTHR30605">
    <property type="entry name" value="ANHYDRO-N-ACETYLMURAMIC ACID KINASE"/>
    <property type="match status" value="1"/>
</dbReference>
<dbReference type="OrthoDB" id="5427593at2759"/>
<keyword evidence="3" id="KW-1185">Reference proteome</keyword>
<gene>
    <name evidence="2" type="ORF">EHS25_003947</name>
</gene>
<feature type="compositionally biased region" description="Gly residues" evidence="1">
    <location>
        <begin position="1"/>
        <end position="12"/>
    </location>
</feature>
<organism evidence="2 3">
    <name type="scientific">Saitozyma podzolica</name>
    <dbReference type="NCBI Taxonomy" id="1890683"/>
    <lineage>
        <taxon>Eukaryota</taxon>
        <taxon>Fungi</taxon>
        <taxon>Dikarya</taxon>
        <taxon>Basidiomycota</taxon>
        <taxon>Agaricomycotina</taxon>
        <taxon>Tremellomycetes</taxon>
        <taxon>Tremellales</taxon>
        <taxon>Trimorphomycetaceae</taxon>
        <taxon>Saitozyma</taxon>
    </lineage>
</organism>
<sequence length="168" mass="18879">MRELGNIGGGDGSVRHGEREGPDDVVATVTRISAQAIVDHYRRYAPSQDIDEIFMCGGGAYNPNVTEYIQEHYPKTKIMMLDEAGVKASAKEAITFAWQGMEALIGRSIPVPTRIETREPYVLGNVAPGKNYREVLRRGITFGGDRNELPWVKEMIVWRDGEIIRNDW</sequence>
<protein>
    <recommendedName>
        <fullName evidence="4">Anhydro-N-acetylmuramic acid kinase</fullName>
    </recommendedName>
</protein>